<protein>
    <recommendedName>
        <fullName evidence="3">Alpha/beta hydrolase</fullName>
    </recommendedName>
</protein>
<name>A0A917E4B7_9SPHN</name>
<evidence type="ECO:0000313" key="2">
    <source>
        <dbReference type="Proteomes" id="UP000635071"/>
    </source>
</evidence>
<gene>
    <name evidence="1" type="ORF">GCM10011529_05370</name>
</gene>
<dbReference type="Proteomes" id="UP000635071">
    <property type="component" value="Unassembled WGS sequence"/>
</dbReference>
<dbReference type="Gene3D" id="3.40.50.1820">
    <property type="entry name" value="alpha/beta hydrolase"/>
    <property type="match status" value="1"/>
</dbReference>
<reference evidence="1" key="1">
    <citation type="journal article" date="2014" name="Int. J. Syst. Evol. Microbiol.">
        <title>Complete genome sequence of Corynebacterium casei LMG S-19264T (=DSM 44701T), isolated from a smear-ripened cheese.</title>
        <authorList>
            <consortium name="US DOE Joint Genome Institute (JGI-PGF)"/>
            <person name="Walter F."/>
            <person name="Albersmeier A."/>
            <person name="Kalinowski J."/>
            <person name="Ruckert C."/>
        </authorList>
    </citation>
    <scope>NUCLEOTIDE SEQUENCE</scope>
    <source>
        <strain evidence="1">CGMCC 1.15519</strain>
    </source>
</reference>
<keyword evidence="2" id="KW-1185">Reference proteome</keyword>
<comment type="caution">
    <text evidence="1">The sequence shown here is derived from an EMBL/GenBank/DDBJ whole genome shotgun (WGS) entry which is preliminary data.</text>
</comment>
<reference evidence="1" key="2">
    <citation type="submission" date="2020-09" db="EMBL/GenBank/DDBJ databases">
        <authorList>
            <person name="Sun Q."/>
            <person name="Zhou Y."/>
        </authorList>
    </citation>
    <scope>NUCLEOTIDE SEQUENCE</scope>
    <source>
        <strain evidence="1">CGMCC 1.15519</strain>
    </source>
</reference>
<evidence type="ECO:0008006" key="3">
    <source>
        <dbReference type="Google" id="ProtNLM"/>
    </source>
</evidence>
<accession>A0A917E4B7</accession>
<evidence type="ECO:0000313" key="1">
    <source>
        <dbReference type="EMBL" id="GGE01916.1"/>
    </source>
</evidence>
<proteinExistence type="predicted"/>
<dbReference type="PANTHER" id="PTHR37946:SF1">
    <property type="entry name" value="SLL1969 PROTEIN"/>
    <property type="match status" value="1"/>
</dbReference>
<dbReference type="InterPro" id="IPR029058">
    <property type="entry name" value="AB_hydrolase_fold"/>
</dbReference>
<dbReference type="PANTHER" id="PTHR37946">
    <property type="entry name" value="SLL1969 PROTEIN"/>
    <property type="match status" value="1"/>
</dbReference>
<dbReference type="AlphaFoldDB" id="A0A917E4B7"/>
<organism evidence="1 2">
    <name type="scientific">Sandarakinorhabdus glacialis</name>
    <dbReference type="NCBI Taxonomy" id="1614636"/>
    <lineage>
        <taxon>Bacteria</taxon>
        <taxon>Pseudomonadati</taxon>
        <taxon>Pseudomonadota</taxon>
        <taxon>Alphaproteobacteria</taxon>
        <taxon>Sphingomonadales</taxon>
        <taxon>Sphingosinicellaceae</taxon>
        <taxon>Sandarakinorhabdus</taxon>
    </lineage>
</organism>
<dbReference type="SUPFAM" id="SSF53474">
    <property type="entry name" value="alpha/beta-Hydrolases"/>
    <property type="match status" value="1"/>
</dbReference>
<dbReference type="EMBL" id="BMJM01000001">
    <property type="protein sequence ID" value="GGE01916.1"/>
    <property type="molecule type" value="Genomic_DNA"/>
</dbReference>
<sequence>MRSVAAALRPAGYAILSPWYNSRGTMSEILAWLQPRIRAFTREHPGPLHFVTHSLGGLVTRAYITAHRPESLGRVVMLAPPNSGSNLADALQSLRLDNLILGPNSAHLRTRRTPAEERQLGTVDYPLGIIAGDRPFDPILPRLFLPGANDGKVCVAATKIEGMTGHITLPVQHTMMVGDKRVIAQTLAFLESGMFA</sequence>